<dbReference type="Proteomes" id="UP000077262">
    <property type="component" value="Unassembled WGS sequence"/>
</dbReference>
<dbReference type="eggNOG" id="COG1846">
    <property type="taxonomic scope" value="Bacteria"/>
</dbReference>
<name>A0A084EIW5_SPHYA</name>
<reference evidence="1 3" key="1">
    <citation type="submission" date="2014-03" db="EMBL/GenBank/DDBJ databases">
        <title>Genome sequence of Sphingobium yanoikuyae B1.</title>
        <authorList>
            <person name="Gan H.M."/>
            <person name="Gan H.Y."/>
            <person name="Savka M.A."/>
        </authorList>
    </citation>
    <scope>NUCLEOTIDE SEQUENCE [LARGE SCALE GENOMIC DNA]</scope>
    <source>
        <strain evidence="1 3">B1</strain>
    </source>
</reference>
<dbReference type="STRING" id="13690.AX777_24280"/>
<proteinExistence type="predicted"/>
<reference evidence="2 4" key="2">
    <citation type="submission" date="2016-02" db="EMBL/GenBank/DDBJ databases">
        <authorList>
            <person name="Wen L."/>
            <person name="He K."/>
            <person name="Yang H."/>
        </authorList>
    </citation>
    <scope>NUCLEOTIDE SEQUENCE [LARGE SCALE GENOMIC DNA]</scope>
    <source>
        <strain evidence="2 4">CD09_2</strain>
    </source>
</reference>
<dbReference type="EMBL" id="JGVR01000019">
    <property type="protein sequence ID" value="KEZ17907.1"/>
    <property type="molecule type" value="Genomic_DNA"/>
</dbReference>
<evidence type="ECO:0000313" key="1">
    <source>
        <dbReference type="EMBL" id="KEZ17907.1"/>
    </source>
</evidence>
<dbReference type="InterPro" id="IPR036388">
    <property type="entry name" value="WH-like_DNA-bd_sf"/>
</dbReference>
<dbReference type="PATRIC" id="fig|13690.10.peg.3161"/>
<dbReference type="RefSeq" id="WP_037520635.1">
    <property type="nucleotide sequence ID" value="NZ_JAAALC010000024.1"/>
</dbReference>
<evidence type="ECO:0000313" key="4">
    <source>
        <dbReference type="Proteomes" id="UP000077262"/>
    </source>
</evidence>
<gene>
    <name evidence="2" type="ORF">AX777_24280</name>
    <name evidence="1" type="ORF">CP98_03082</name>
</gene>
<dbReference type="AlphaFoldDB" id="A0A084EIW5"/>
<accession>A0A084EIW5</accession>
<dbReference type="SUPFAM" id="SSF46785">
    <property type="entry name" value="Winged helix' DNA-binding domain"/>
    <property type="match status" value="1"/>
</dbReference>
<dbReference type="Gene3D" id="1.10.10.10">
    <property type="entry name" value="Winged helix-like DNA-binding domain superfamily/Winged helix DNA-binding domain"/>
    <property type="match status" value="1"/>
</dbReference>
<comment type="caution">
    <text evidence="1">The sequence shown here is derived from an EMBL/GenBank/DDBJ whole genome shotgun (WGS) entry which is preliminary data.</text>
</comment>
<organism evidence="1 3">
    <name type="scientific">Sphingobium yanoikuyae</name>
    <name type="common">Sphingomonas yanoikuyae</name>
    <dbReference type="NCBI Taxonomy" id="13690"/>
    <lineage>
        <taxon>Bacteria</taxon>
        <taxon>Pseudomonadati</taxon>
        <taxon>Pseudomonadota</taxon>
        <taxon>Alphaproteobacteria</taxon>
        <taxon>Sphingomonadales</taxon>
        <taxon>Sphingomonadaceae</taxon>
        <taxon>Sphingobium</taxon>
    </lineage>
</organism>
<protein>
    <recommendedName>
        <fullName evidence="5">MarR family transcriptional regulator</fullName>
    </recommendedName>
</protein>
<dbReference type="EMBL" id="LSTR01000082">
    <property type="protein sequence ID" value="OAH38399.1"/>
    <property type="molecule type" value="Genomic_DNA"/>
</dbReference>
<evidence type="ECO:0000313" key="3">
    <source>
        <dbReference type="Proteomes" id="UP000028534"/>
    </source>
</evidence>
<dbReference type="InterPro" id="IPR036390">
    <property type="entry name" value="WH_DNA-bd_sf"/>
</dbReference>
<evidence type="ECO:0000313" key="2">
    <source>
        <dbReference type="EMBL" id="OAH38399.1"/>
    </source>
</evidence>
<dbReference type="OrthoDB" id="7594920at2"/>
<sequence>MRDDKNQEDAATERRRHRLGTCRALIEERRLVEKNLGAQLCANPNWDMLLHLYQAELEGFAVYQSALCTVANIPSSSAHRWTAKLAVRKILTRRLDPRDKRRITVRLAPPIREALDHIMDGASIAATEFVRRCASDPDGI</sequence>
<evidence type="ECO:0008006" key="5">
    <source>
        <dbReference type="Google" id="ProtNLM"/>
    </source>
</evidence>
<dbReference type="Proteomes" id="UP000028534">
    <property type="component" value="Unassembled WGS sequence"/>
</dbReference>